<gene>
    <name evidence="2" type="ORF">IAA98_04665</name>
</gene>
<organism evidence="2 3">
    <name type="scientific">Candidatus Avipropionibacterium avicola</name>
    <dbReference type="NCBI Taxonomy" id="2840701"/>
    <lineage>
        <taxon>Bacteria</taxon>
        <taxon>Bacillati</taxon>
        <taxon>Actinomycetota</taxon>
        <taxon>Actinomycetes</taxon>
        <taxon>Propionibacteriales</taxon>
        <taxon>Propionibacteriaceae</taxon>
        <taxon>Propionibacteriaceae incertae sedis</taxon>
        <taxon>Candidatus Avipropionibacterium</taxon>
    </lineage>
</organism>
<dbReference type="AlphaFoldDB" id="A0A9D1GW52"/>
<dbReference type="Proteomes" id="UP000886842">
    <property type="component" value="Unassembled WGS sequence"/>
</dbReference>
<evidence type="ECO:0000313" key="3">
    <source>
        <dbReference type="Proteomes" id="UP000886842"/>
    </source>
</evidence>
<protein>
    <submittedName>
        <fullName evidence="2">Uncharacterized protein</fullName>
    </submittedName>
</protein>
<feature type="region of interest" description="Disordered" evidence="1">
    <location>
        <begin position="1"/>
        <end position="21"/>
    </location>
</feature>
<evidence type="ECO:0000256" key="1">
    <source>
        <dbReference type="SAM" id="MobiDB-lite"/>
    </source>
</evidence>
<accession>A0A9D1GW52</accession>
<evidence type="ECO:0000313" key="2">
    <source>
        <dbReference type="EMBL" id="HIT74858.1"/>
    </source>
</evidence>
<proteinExistence type="predicted"/>
<sequence length="129" mass="13962">MTMQHDGGGGSSVPPVTSNVTVDPGEIRAFARFLQDMETELSTTRDSLADNVGEAERTFGKYDGAETAVRKHDTTLQAELDALDALITRFSELTEGTIQVSRKYTDLEELNRTNADVISAHLTADGGDQ</sequence>
<reference evidence="2" key="1">
    <citation type="submission" date="2020-10" db="EMBL/GenBank/DDBJ databases">
        <authorList>
            <person name="Gilroy R."/>
        </authorList>
    </citation>
    <scope>NUCLEOTIDE SEQUENCE</scope>
    <source>
        <strain evidence="2">ChiGjej1B1-24693</strain>
    </source>
</reference>
<comment type="caution">
    <text evidence="2">The sequence shown here is derived from an EMBL/GenBank/DDBJ whole genome shotgun (WGS) entry which is preliminary data.</text>
</comment>
<feature type="compositionally biased region" description="Gly residues" evidence="1">
    <location>
        <begin position="1"/>
        <end position="11"/>
    </location>
</feature>
<name>A0A9D1GW52_9ACTN</name>
<dbReference type="EMBL" id="DVLP01000142">
    <property type="protein sequence ID" value="HIT74858.1"/>
    <property type="molecule type" value="Genomic_DNA"/>
</dbReference>
<feature type="compositionally biased region" description="Low complexity" evidence="1">
    <location>
        <begin position="12"/>
        <end position="21"/>
    </location>
</feature>
<reference evidence="2" key="2">
    <citation type="journal article" date="2021" name="PeerJ">
        <title>Extensive microbial diversity within the chicken gut microbiome revealed by metagenomics and culture.</title>
        <authorList>
            <person name="Gilroy R."/>
            <person name="Ravi A."/>
            <person name="Getino M."/>
            <person name="Pursley I."/>
            <person name="Horton D.L."/>
            <person name="Alikhan N.F."/>
            <person name="Baker D."/>
            <person name="Gharbi K."/>
            <person name="Hall N."/>
            <person name="Watson M."/>
            <person name="Adriaenssens E.M."/>
            <person name="Foster-Nyarko E."/>
            <person name="Jarju S."/>
            <person name="Secka A."/>
            <person name="Antonio M."/>
            <person name="Oren A."/>
            <person name="Chaudhuri R.R."/>
            <person name="La Ragione R."/>
            <person name="Hildebrand F."/>
            <person name="Pallen M.J."/>
        </authorList>
    </citation>
    <scope>NUCLEOTIDE SEQUENCE</scope>
    <source>
        <strain evidence="2">ChiGjej1B1-24693</strain>
    </source>
</reference>